<dbReference type="RefSeq" id="WP_302880983.1">
    <property type="nucleotide sequence ID" value="NZ_JAUMKJ010000049.1"/>
</dbReference>
<name>A0ABT8VIR3_9BACL</name>
<sequence length="135" mass="14699">MKLSKVSKTILSLSLAVSTLLSVNVISAHANGGGVKPSECTKSIYIPVKHEFNLKVGDTGSSRFYCGSPQGDQVEFSSEDIGIGVDEPSVVNNLRVKDNVLYFDAVGEGFAEVTIYWKTKKEGTRYTFLLMNVTK</sequence>
<proteinExistence type="predicted"/>
<comment type="caution">
    <text evidence="2">The sequence shown here is derived from an EMBL/GenBank/DDBJ whole genome shotgun (WGS) entry which is preliminary data.</text>
</comment>
<protein>
    <submittedName>
        <fullName evidence="2">Uncharacterized protein</fullName>
    </submittedName>
</protein>
<evidence type="ECO:0000256" key="1">
    <source>
        <dbReference type="SAM" id="SignalP"/>
    </source>
</evidence>
<gene>
    <name evidence="2" type="ORF">Q3C12_28115</name>
</gene>
<accession>A0ABT8VIR3</accession>
<reference evidence="2" key="1">
    <citation type="submission" date="2023-07" db="EMBL/GenBank/DDBJ databases">
        <authorList>
            <person name="Aktuganov G."/>
            <person name="Boyko T."/>
            <person name="Delegan Y."/>
            <person name="Galimzianova N."/>
            <person name="Gilvanova E."/>
            <person name="Korobov V."/>
            <person name="Kuzmina L."/>
            <person name="Melentiev A."/>
            <person name="Milman P."/>
            <person name="Ryabova A."/>
            <person name="Stupak E."/>
            <person name="Yasakov T."/>
            <person name="Zharikova N."/>
            <person name="Zhurenko E."/>
        </authorList>
    </citation>
    <scope>NUCLEOTIDE SEQUENCE</scope>
    <source>
        <strain evidence="2">IB-739</strain>
    </source>
</reference>
<evidence type="ECO:0000313" key="3">
    <source>
        <dbReference type="Proteomes" id="UP001168883"/>
    </source>
</evidence>
<evidence type="ECO:0000313" key="2">
    <source>
        <dbReference type="EMBL" id="MDO3680879.1"/>
    </source>
</evidence>
<keyword evidence="3" id="KW-1185">Reference proteome</keyword>
<dbReference type="Proteomes" id="UP001168883">
    <property type="component" value="Unassembled WGS sequence"/>
</dbReference>
<keyword evidence="1" id="KW-0732">Signal</keyword>
<organism evidence="2 3">
    <name type="scientific">Paenibacillus ehimensis</name>
    <dbReference type="NCBI Taxonomy" id="79264"/>
    <lineage>
        <taxon>Bacteria</taxon>
        <taxon>Bacillati</taxon>
        <taxon>Bacillota</taxon>
        <taxon>Bacilli</taxon>
        <taxon>Bacillales</taxon>
        <taxon>Paenibacillaceae</taxon>
        <taxon>Paenibacillus</taxon>
    </lineage>
</organism>
<feature type="signal peptide" evidence="1">
    <location>
        <begin position="1"/>
        <end position="30"/>
    </location>
</feature>
<dbReference type="EMBL" id="JAUMKJ010000049">
    <property type="protein sequence ID" value="MDO3680879.1"/>
    <property type="molecule type" value="Genomic_DNA"/>
</dbReference>
<feature type="chain" id="PRO_5046156114" evidence="1">
    <location>
        <begin position="31"/>
        <end position="135"/>
    </location>
</feature>